<evidence type="ECO:0000313" key="2">
    <source>
        <dbReference type="EMBL" id="ODA08705.1"/>
    </source>
</evidence>
<accession>A0ABX2ZB87</accession>
<name>A0ABX2ZB87_PAEPO</name>
<protein>
    <submittedName>
        <fullName evidence="2">Uncharacterized protein</fullName>
    </submittedName>
</protein>
<sequence>MPVQINITGEDANQAIQEFSVLSAAFVGAKTPAAVPVQPTPQEDKPKRNRTTTPKPEPEEESKQDEDVKNDAKGDDQPTVKLEEVRAKAAELSKAGKQAGVKEVISSFDVPNLSKIPKDKLAEALEKLTALEEAE</sequence>
<comment type="caution">
    <text evidence="2">The sequence shown here is derived from an EMBL/GenBank/DDBJ whole genome shotgun (WGS) entry which is preliminary data.</text>
</comment>
<dbReference type="RefSeq" id="WP_068940028.1">
    <property type="nucleotide sequence ID" value="NZ_LYND01000129.1"/>
</dbReference>
<feature type="region of interest" description="Disordered" evidence="1">
    <location>
        <begin position="32"/>
        <end position="81"/>
    </location>
</feature>
<gene>
    <name evidence="2" type="ORF">A7312_04685</name>
</gene>
<dbReference type="EMBL" id="LYND01000129">
    <property type="protein sequence ID" value="ODA08705.1"/>
    <property type="molecule type" value="Genomic_DNA"/>
</dbReference>
<proteinExistence type="predicted"/>
<dbReference type="Proteomes" id="UP000094974">
    <property type="component" value="Unassembled WGS sequence"/>
</dbReference>
<organism evidence="2 3">
    <name type="scientific">Paenibacillus polymyxa</name>
    <name type="common">Bacillus polymyxa</name>
    <dbReference type="NCBI Taxonomy" id="1406"/>
    <lineage>
        <taxon>Bacteria</taxon>
        <taxon>Bacillati</taxon>
        <taxon>Bacillota</taxon>
        <taxon>Bacilli</taxon>
        <taxon>Bacillales</taxon>
        <taxon>Paenibacillaceae</taxon>
        <taxon>Paenibacillus</taxon>
    </lineage>
</organism>
<evidence type="ECO:0000256" key="1">
    <source>
        <dbReference type="SAM" id="MobiDB-lite"/>
    </source>
</evidence>
<feature type="compositionally biased region" description="Basic and acidic residues" evidence="1">
    <location>
        <begin position="65"/>
        <end position="81"/>
    </location>
</feature>
<evidence type="ECO:0000313" key="3">
    <source>
        <dbReference type="Proteomes" id="UP000094974"/>
    </source>
</evidence>
<reference evidence="3" key="1">
    <citation type="submission" date="2016-05" db="EMBL/GenBank/DDBJ databases">
        <title>Whole genome shotgun sequencing of cultured foodborne pathogen.</title>
        <authorList>
            <person name="Zheng J."/>
            <person name="Timme R."/>
            <person name="Allard M."/>
            <person name="Strain E."/>
            <person name="Luo Y."/>
            <person name="Brown E."/>
        </authorList>
    </citation>
    <scope>NUCLEOTIDE SEQUENCE [LARGE SCALE GENOMIC DNA]</scope>
    <source>
        <strain evidence="3">CFSAN034343</strain>
    </source>
</reference>
<keyword evidence="3" id="KW-1185">Reference proteome</keyword>